<accession>A0A5C1QDU7</accession>
<name>A0A5C1QDU7_9SPIO</name>
<protein>
    <submittedName>
        <fullName evidence="1">Aldose 1-epimerase</fullName>
    </submittedName>
</protein>
<dbReference type="EMBL" id="CP035807">
    <property type="protein sequence ID" value="QEN05557.1"/>
    <property type="molecule type" value="Genomic_DNA"/>
</dbReference>
<keyword evidence="2" id="KW-1185">Reference proteome</keyword>
<dbReference type="CDD" id="cd01081">
    <property type="entry name" value="Aldose_epim"/>
    <property type="match status" value="1"/>
</dbReference>
<dbReference type="OrthoDB" id="9808779at2"/>
<dbReference type="InterPro" id="IPR008183">
    <property type="entry name" value="Aldose_1/G6P_1-epimerase"/>
</dbReference>
<dbReference type="GO" id="GO:0030246">
    <property type="term" value="F:carbohydrate binding"/>
    <property type="evidence" value="ECO:0007669"/>
    <property type="project" value="InterPro"/>
</dbReference>
<sequence>MIKRNIIDGQEVITLSAGKNSVSVVKSLGGMIYELELDGKDVLFSDRHSELTKNDLFRGRLLFPFNDRIPKGEYCFDGKTHAFPLNCDGKDSIHGLIYNRTMDEINTKEDENTTTLTLETVIDNSEFKGYPFKIGLNINYIISNNGFKMDFKIFNPGESQAPYAFGWHPYFTFGNVIDLATLQFDSNEYYDVDENLYYKGNHYSVKNTEYDFSSPRVIGDMELDIAISLKDRGEFVLSDCCKKIEVNFSKDLFPALQLFIPDDRLSIAVEPITGPSDSFNYPEAGLKLINPGEEHLGYVEVKLG</sequence>
<dbReference type="SUPFAM" id="SSF74650">
    <property type="entry name" value="Galactose mutarotase-like"/>
    <property type="match status" value="1"/>
</dbReference>
<dbReference type="PANTHER" id="PTHR10091">
    <property type="entry name" value="ALDOSE-1-EPIMERASE"/>
    <property type="match status" value="1"/>
</dbReference>
<dbReference type="AlphaFoldDB" id="A0A5C1QDU7"/>
<dbReference type="InterPro" id="IPR011013">
    <property type="entry name" value="Gal_mutarotase_sf_dom"/>
</dbReference>
<evidence type="ECO:0000313" key="1">
    <source>
        <dbReference type="EMBL" id="QEN05557.1"/>
    </source>
</evidence>
<reference evidence="1 2" key="2">
    <citation type="submission" date="2019-09" db="EMBL/GenBank/DDBJ databases">
        <title>Complete Genome Sequence and Methylome Analysis of free living Spirochaetas.</title>
        <authorList>
            <person name="Leshcheva N."/>
            <person name="Mikheeva N."/>
        </authorList>
    </citation>
    <scope>NUCLEOTIDE SEQUENCE [LARGE SCALE GENOMIC DNA]</scope>
    <source>
        <strain evidence="1 2">P</strain>
    </source>
</reference>
<dbReference type="KEGG" id="sper:EW093_12805"/>
<gene>
    <name evidence="1" type="ORF">EW093_12805</name>
</gene>
<dbReference type="GO" id="GO:0006006">
    <property type="term" value="P:glucose metabolic process"/>
    <property type="evidence" value="ECO:0007669"/>
    <property type="project" value="TreeGrafter"/>
</dbReference>
<evidence type="ECO:0000313" key="2">
    <source>
        <dbReference type="Proteomes" id="UP000323824"/>
    </source>
</evidence>
<dbReference type="PANTHER" id="PTHR10091:SF0">
    <property type="entry name" value="GALACTOSE MUTAROTASE"/>
    <property type="match status" value="1"/>
</dbReference>
<dbReference type="InterPro" id="IPR014718">
    <property type="entry name" value="GH-type_carb-bd"/>
</dbReference>
<dbReference type="Gene3D" id="2.70.98.10">
    <property type="match status" value="1"/>
</dbReference>
<dbReference type="Pfam" id="PF01263">
    <property type="entry name" value="Aldose_epim"/>
    <property type="match status" value="1"/>
</dbReference>
<dbReference type="RefSeq" id="WP_149568793.1">
    <property type="nucleotide sequence ID" value="NZ_CP035807.1"/>
</dbReference>
<proteinExistence type="predicted"/>
<dbReference type="Proteomes" id="UP000323824">
    <property type="component" value="Chromosome"/>
</dbReference>
<reference evidence="1 2" key="1">
    <citation type="submission" date="2019-02" db="EMBL/GenBank/DDBJ databases">
        <authorList>
            <person name="Fomenkov A."/>
            <person name="Dubinina G."/>
            <person name="Grabovich M."/>
            <person name="Vincze T."/>
            <person name="Roberts R.J."/>
        </authorList>
    </citation>
    <scope>NUCLEOTIDE SEQUENCE [LARGE SCALE GENOMIC DNA]</scope>
    <source>
        <strain evidence="1 2">P</strain>
    </source>
</reference>
<organism evidence="1 2">
    <name type="scientific">Thiospirochaeta perfilievii</name>
    <dbReference type="NCBI Taxonomy" id="252967"/>
    <lineage>
        <taxon>Bacteria</taxon>
        <taxon>Pseudomonadati</taxon>
        <taxon>Spirochaetota</taxon>
        <taxon>Spirochaetia</taxon>
        <taxon>Spirochaetales</taxon>
        <taxon>Spirochaetaceae</taxon>
        <taxon>Thiospirochaeta</taxon>
    </lineage>
</organism>
<dbReference type="GO" id="GO:0033499">
    <property type="term" value="P:galactose catabolic process via UDP-galactose, Leloir pathway"/>
    <property type="evidence" value="ECO:0007669"/>
    <property type="project" value="TreeGrafter"/>
</dbReference>
<dbReference type="GO" id="GO:0004034">
    <property type="term" value="F:aldose 1-epimerase activity"/>
    <property type="evidence" value="ECO:0007669"/>
    <property type="project" value="TreeGrafter"/>
</dbReference>